<gene>
    <name evidence="3" type="primary">nlpD</name>
    <name evidence="3" type="ORF">ROE7235_00185</name>
</gene>
<dbReference type="PANTHER" id="PTHR21666">
    <property type="entry name" value="PEPTIDASE-RELATED"/>
    <property type="match status" value="1"/>
</dbReference>
<dbReference type="OrthoDB" id="9795421at2"/>
<keyword evidence="4" id="KW-1185">Reference proteome</keyword>
<sequence>MANTRPVLALSGAVLLGLTACGDFDFDMRNASNGFSTADAARQASADRPRADARGVISYPDYQVVVARGGDTVQTVAQRLGQNPVELARYNALTPDTALRAGEVLALPSKVATGGDIAVTTLAENAINRAEGGVSTPAPAAGSDGPQPTRHRVERGETAFQIARLYNVSPRALADWNGLNPEMEVREGQVLMIPVAAQLDRAAPEPVTQPGSGTPTPPPPSASTPMPEPAPPADMAAQAAEEARPPSPDLAQERTETPAATSFAMPVDGRIIRAYAPGRNDGIGIAASAGTSVRAAQAGSVAAVTKTTTGVNILVLSHANNLLTVYANIDTLAVEKGARVSRGQSIAKVAAGDPSFLHFEVRNGQESVDPMKYLN</sequence>
<dbReference type="AlphaFoldDB" id="A0A3B0M3T6"/>
<dbReference type="InterPro" id="IPR036779">
    <property type="entry name" value="LysM_dom_sf"/>
</dbReference>
<protein>
    <submittedName>
        <fullName evidence="3">Murein hydrolase activator NlpD</fullName>
    </submittedName>
</protein>
<evidence type="ECO:0000313" key="3">
    <source>
        <dbReference type="EMBL" id="SUZ30463.1"/>
    </source>
</evidence>
<dbReference type="Gene3D" id="2.70.70.10">
    <property type="entry name" value="Glucose Permease (Domain IIA)"/>
    <property type="match status" value="1"/>
</dbReference>
<dbReference type="PANTHER" id="PTHR21666:SF270">
    <property type="entry name" value="MUREIN HYDROLASE ACTIVATOR ENVC"/>
    <property type="match status" value="1"/>
</dbReference>
<dbReference type="Proteomes" id="UP000272908">
    <property type="component" value="Unassembled WGS sequence"/>
</dbReference>
<dbReference type="InterPro" id="IPR050570">
    <property type="entry name" value="Cell_wall_metabolism_enzyme"/>
</dbReference>
<accession>A0A3B0M3T6</accession>
<dbReference type="SUPFAM" id="SSF51261">
    <property type="entry name" value="Duplicated hybrid motif"/>
    <property type="match status" value="1"/>
</dbReference>
<organism evidence="3 4">
    <name type="scientific">Roseinatronobacter ekhonensis</name>
    <dbReference type="NCBI Taxonomy" id="254356"/>
    <lineage>
        <taxon>Bacteria</taxon>
        <taxon>Pseudomonadati</taxon>
        <taxon>Pseudomonadota</taxon>
        <taxon>Alphaproteobacteria</taxon>
        <taxon>Rhodobacterales</taxon>
        <taxon>Paracoccaceae</taxon>
        <taxon>Roseinatronobacter</taxon>
    </lineage>
</organism>
<feature type="domain" description="LysM" evidence="2">
    <location>
        <begin position="149"/>
        <end position="193"/>
    </location>
</feature>
<feature type="compositionally biased region" description="Pro residues" evidence="1">
    <location>
        <begin position="215"/>
        <end position="232"/>
    </location>
</feature>
<dbReference type="GO" id="GO:0004222">
    <property type="term" value="F:metalloendopeptidase activity"/>
    <property type="evidence" value="ECO:0007669"/>
    <property type="project" value="TreeGrafter"/>
</dbReference>
<evidence type="ECO:0000313" key="4">
    <source>
        <dbReference type="Proteomes" id="UP000272908"/>
    </source>
</evidence>
<proteinExistence type="predicted"/>
<dbReference type="InterPro" id="IPR011055">
    <property type="entry name" value="Dup_hybrid_motif"/>
</dbReference>
<keyword evidence="3" id="KW-0378">Hydrolase</keyword>
<name>A0A3B0M3T6_9RHOB</name>
<dbReference type="InterPro" id="IPR016047">
    <property type="entry name" value="M23ase_b-sheet_dom"/>
</dbReference>
<feature type="region of interest" description="Disordered" evidence="1">
    <location>
        <begin position="130"/>
        <end position="152"/>
    </location>
</feature>
<dbReference type="Pfam" id="PF01476">
    <property type="entry name" value="LysM"/>
    <property type="match status" value="2"/>
</dbReference>
<evidence type="ECO:0000256" key="1">
    <source>
        <dbReference type="SAM" id="MobiDB-lite"/>
    </source>
</evidence>
<reference evidence="4" key="1">
    <citation type="submission" date="2018-08" db="EMBL/GenBank/DDBJ databases">
        <authorList>
            <person name="Rodrigo-Torres L."/>
            <person name="Arahal R. D."/>
            <person name="Lucena T."/>
        </authorList>
    </citation>
    <scope>NUCLEOTIDE SEQUENCE [LARGE SCALE GENOMIC DNA]</scope>
    <source>
        <strain evidence="4">CECT 7235</strain>
    </source>
</reference>
<dbReference type="CDD" id="cd12797">
    <property type="entry name" value="M23_peptidase"/>
    <property type="match status" value="1"/>
</dbReference>
<feature type="region of interest" description="Disordered" evidence="1">
    <location>
        <begin position="202"/>
        <end position="259"/>
    </location>
</feature>
<dbReference type="SUPFAM" id="SSF54106">
    <property type="entry name" value="LysM domain"/>
    <property type="match status" value="1"/>
</dbReference>
<dbReference type="EMBL" id="UIHC01000001">
    <property type="protein sequence ID" value="SUZ30463.1"/>
    <property type="molecule type" value="Genomic_DNA"/>
</dbReference>
<evidence type="ECO:0000259" key="2">
    <source>
        <dbReference type="PROSITE" id="PS51782"/>
    </source>
</evidence>
<dbReference type="SMART" id="SM00257">
    <property type="entry name" value="LysM"/>
    <property type="match status" value="2"/>
</dbReference>
<dbReference type="CDD" id="cd00118">
    <property type="entry name" value="LysM"/>
    <property type="match status" value="1"/>
</dbReference>
<dbReference type="InterPro" id="IPR018392">
    <property type="entry name" value="LysM"/>
</dbReference>
<dbReference type="Gene3D" id="3.10.350.10">
    <property type="entry name" value="LysM domain"/>
    <property type="match status" value="2"/>
</dbReference>
<dbReference type="PROSITE" id="PS51257">
    <property type="entry name" value="PROKAR_LIPOPROTEIN"/>
    <property type="match status" value="1"/>
</dbReference>
<dbReference type="PROSITE" id="PS51782">
    <property type="entry name" value="LYSM"/>
    <property type="match status" value="1"/>
</dbReference>
<dbReference type="RefSeq" id="WP_121092767.1">
    <property type="nucleotide sequence ID" value="NZ_UIHC01000001.1"/>
</dbReference>
<dbReference type="Pfam" id="PF01551">
    <property type="entry name" value="Peptidase_M23"/>
    <property type="match status" value="1"/>
</dbReference>